<sequence>MRAAAGLKRRRRFTLIVVSAALVAAGTTFYVTTSRESADAALSSNDETTVTTVPKEAPEAGWTVVGRGRNGVFSDKKQVTVSGITFLAARFRKATTKLSWHPGSEDPPNAQKLLSGMSNKIDFTGQEGLDGVLGAFNGAFKLSAGAGGLKVRSAVLAPFKPGFATIAIDKDGAVAMWAGAAFQAPAGFTGVLFRQNLQFLVEGGKVSTLAKNPSQGLWGGTVGAEVRQSRTGVGLDSSGNLVYVATMAKCLPAELAQAMVQAGLVKGMELDINPYWPILGMTPRPVHQPVGGFTVTLPGSQHSPFVFVEGWIRDFFVVTARR</sequence>
<organism evidence="1">
    <name type="scientific">freshwater metagenome</name>
    <dbReference type="NCBI Taxonomy" id="449393"/>
    <lineage>
        <taxon>unclassified sequences</taxon>
        <taxon>metagenomes</taxon>
        <taxon>ecological metagenomes</taxon>
    </lineage>
</organism>
<evidence type="ECO:0000313" key="1">
    <source>
        <dbReference type="EMBL" id="CAB4784029.1"/>
    </source>
</evidence>
<dbReference type="EMBL" id="CAFAAB010000070">
    <property type="protein sequence ID" value="CAB4784029.1"/>
    <property type="molecule type" value="Genomic_DNA"/>
</dbReference>
<proteinExistence type="predicted"/>
<gene>
    <name evidence="1" type="ORF">UFOPK2958_00727</name>
</gene>
<name>A0A6J6WJS3_9ZZZZ</name>
<reference evidence="1" key="1">
    <citation type="submission" date="2020-05" db="EMBL/GenBank/DDBJ databases">
        <authorList>
            <person name="Chiriac C."/>
            <person name="Salcher M."/>
            <person name="Ghai R."/>
            <person name="Kavagutti S V."/>
        </authorList>
    </citation>
    <scope>NUCLEOTIDE SEQUENCE</scope>
</reference>
<protein>
    <submittedName>
        <fullName evidence="1">Unannotated protein</fullName>
    </submittedName>
</protein>
<accession>A0A6J6WJS3</accession>
<dbReference type="AlphaFoldDB" id="A0A6J6WJS3"/>